<organism evidence="12 13">
    <name type="scientific">Amphiprion ocellaris</name>
    <name type="common">Clown anemonefish</name>
    <dbReference type="NCBI Taxonomy" id="80972"/>
    <lineage>
        <taxon>Eukaryota</taxon>
        <taxon>Metazoa</taxon>
        <taxon>Chordata</taxon>
        <taxon>Craniata</taxon>
        <taxon>Vertebrata</taxon>
        <taxon>Euteleostomi</taxon>
        <taxon>Actinopterygii</taxon>
        <taxon>Neopterygii</taxon>
        <taxon>Teleostei</taxon>
        <taxon>Neoteleostei</taxon>
        <taxon>Acanthomorphata</taxon>
        <taxon>Ovalentaria</taxon>
        <taxon>Pomacentridae</taxon>
        <taxon>Amphiprion</taxon>
    </lineage>
</organism>
<dbReference type="InterPro" id="IPR049452">
    <property type="entry name" value="Anoctamin_TM"/>
</dbReference>
<reference evidence="12 13" key="1">
    <citation type="submission" date="2022-01" db="EMBL/GenBank/DDBJ databases">
        <title>A chromosome-scale genome assembly of the false clownfish, Amphiprion ocellaris.</title>
        <authorList>
            <person name="Ryu T."/>
        </authorList>
    </citation>
    <scope>NUCLEOTIDE SEQUENCE [LARGE SCALE GENOMIC DNA]</scope>
</reference>
<evidence type="ECO:0000256" key="3">
    <source>
        <dbReference type="ARBA" id="ARBA00022475"/>
    </source>
</evidence>
<feature type="transmembrane region" description="Helical" evidence="8">
    <location>
        <begin position="290"/>
        <end position="320"/>
    </location>
</feature>
<keyword evidence="13" id="KW-1185">Reference proteome</keyword>
<evidence type="ECO:0000256" key="1">
    <source>
        <dbReference type="ARBA" id="ARBA00004651"/>
    </source>
</evidence>
<feature type="transmembrane region" description="Helical" evidence="8">
    <location>
        <begin position="436"/>
        <end position="459"/>
    </location>
</feature>
<keyword evidence="3" id="KW-1003">Cell membrane</keyword>
<protein>
    <recommendedName>
        <fullName evidence="8">Anoctamin</fullName>
    </recommendedName>
</protein>
<evidence type="ECO:0000313" key="12">
    <source>
        <dbReference type="Ensembl" id="ENSAOCP00000048596.1"/>
    </source>
</evidence>
<evidence type="ECO:0000256" key="2">
    <source>
        <dbReference type="ARBA" id="ARBA00009671"/>
    </source>
</evidence>
<feature type="transmembrane region" description="Helical" evidence="8">
    <location>
        <begin position="362"/>
        <end position="380"/>
    </location>
</feature>
<feature type="region of interest" description="Disordered" evidence="9">
    <location>
        <begin position="818"/>
        <end position="837"/>
    </location>
</feature>
<proteinExistence type="inferred from homology"/>
<dbReference type="GO" id="GO:0005254">
    <property type="term" value="F:chloride channel activity"/>
    <property type="evidence" value="ECO:0007669"/>
    <property type="project" value="TreeGrafter"/>
</dbReference>
<evidence type="ECO:0000256" key="4">
    <source>
        <dbReference type="ARBA" id="ARBA00022692"/>
    </source>
</evidence>
<evidence type="ECO:0000256" key="6">
    <source>
        <dbReference type="ARBA" id="ARBA00023136"/>
    </source>
</evidence>
<evidence type="ECO:0000313" key="13">
    <source>
        <dbReference type="Proteomes" id="UP001501940"/>
    </source>
</evidence>
<dbReference type="PANTHER" id="PTHR12308">
    <property type="entry name" value="ANOCTAMIN"/>
    <property type="match status" value="1"/>
</dbReference>
<dbReference type="InterPro" id="IPR032394">
    <property type="entry name" value="Anoct_dimer"/>
</dbReference>
<reference evidence="12" key="3">
    <citation type="submission" date="2025-09" db="UniProtKB">
        <authorList>
            <consortium name="Ensembl"/>
        </authorList>
    </citation>
    <scope>IDENTIFICATION</scope>
</reference>
<feature type="transmembrane region" description="Helical" evidence="8">
    <location>
        <begin position="465"/>
        <end position="488"/>
    </location>
</feature>
<feature type="transmembrane region" description="Helical" evidence="8">
    <location>
        <begin position="51"/>
        <end position="71"/>
    </location>
</feature>
<evidence type="ECO:0000259" key="11">
    <source>
        <dbReference type="Pfam" id="PF16178"/>
    </source>
</evidence>
<keyword evidence="6 8" id="KW-0472">Membrane</keyword>
<feature type="transmembrane region" description="Helical" evidence="8">
    <location>
        <begin position="680"/>
        <end position="704"/>
    </location>
</feature>
<evidence type="ECO:0000256" key="8">
    <source>
        <dbReference type="RuleBase" id="RU280814"/>
    </source>
</evidence>
<comment type="similarity">
    <text evidence="2 8">Belongs to the anoctamin family.</text>
</comment>
<dbReference type="GO" id="GO:0046983">
    <property type="term" value="F:protein dimerization activity"/>
    <property type="evidence" value="ECO:0007669"/>
    <property type="project" value="InterPro"/>
</dbReference>
<reference evidence="12" key="2">
    <citation type="submission" date="2025-08" db="UniProtKB">
        <authorList>
            <consortium name="Ensembl"/>
        </authorList>
    </citation>
    <scope>IDENTIFICATION</scope>
</reference>
<evidence type="ECO:0000256" key="7">
    <source>
        <dbReference type="ARBA" id="ARBA00023180"/>
    </source>
</evidence>
<keyword evidence="4 8" id="KW-0812">Transmembrane</keyword>
<dbReference type="Proteomes" id="UP001501940">
    <property type="component" value="Chromosome 8"/>
</dbReference>
<feature type="transmembrane region" description="Helical" evidence="8">
    <location>
        <begin position="630"/>
        <end position="652"/>
    </location>
</feature>
<dbReference type="AlphaFoldDB" id="A0AAQ5Y9R1"/>
<comment type="subcellular location">
    <subcellularLocation>
        <location evidence="1">Cell membrane</location>
        <topology evidence="1">Multi-pass membrane protein</topology>
    </subcellularLocation>
    <subcellularLocation>
        <location evidence="8">Membrane</location>
        <topology evidence="8">Multi-pass membrane protein</topology>
    </subcellularLocation>
</comment>
<keyword evidence="5 8" id="KW-1133">Transmembrane helix</keyword>
<dbReference type="GO" id="GO:0005886">
    <property type="term" value="C:plasma membrane"/>
    <property type="evidence" value="ECO:0007669"/>
    <property type="project" value="UniProtKB-SubCell"/>
</dbReference>
<dbReference type="Pfam" id="PF16178">
    <property type="entry name" value="Anoct_dimer"/>
    <property type="match status" value="1"/>
</dbReference>
<feature type="domain" description="Anoctamin dimerisation" evidence="11">
    <location>
        <begin position="65"/>
        <end position="279"/>
    </location>
</feature>
<name>A0AAQ5Y9R1_AMPOC</name>
<feature type="domain" description="Anoctamin transmembrane" evidence="10">
    <location>
        <begin position="282"/>
        <end position="802"/>
    </location>
</feature>
<feature type="transmembrane region" description="Helical" evidence="8">
    <location>
        <begin position="757"/>
        <end position="781"/>
    </location>
</feature>
<dbReference type="Ensembl" id="ENSAOCT00000065081.1">
    <property type="protein sequence ID" value="ENSAOCP00000048596.1"/>
    <property type="gene ID" value="ENSAOCG00000014875.2"/>
</dbReference>
<sequence length="837" mass="96666">VSNHRIFMMLRKGSELLRGDREVLLDLDTRTETQTTDSYGSLQNGGFIPPRYVSCNLLFASNAAVYFVLVWEVRSRSERKKAQLAQWREKFVQNLESVGLLMEKEETANEKKTIHFLKISAPWDVLVCYAEELCLRAPLQAQPHLDLNTSSRVLSRLCIPNAMMESVPNRPLDYYTCAFRKSKMNRFLGCGDQGTYFTNTQRHRVVYEILARTVYGKRKRAEVGVDRLVNEGAYTAAFPLHEGPFQLPKYGIHPDELNQRQVLYHYWARWCKWYKYQPLDHIREYFGEKVALYFAWLGFYTAWLLPAAVVGTLIFVSGVIKEICSSGVSYRMCPLCKTCQAWNMSEICTMAKLGYLFDHPGTVFFSVFMSFWAVTFLEYWKRKMATLAHHWDCMDFHEEEERPRPEFAAMAPTMEQNPVTGVKEPYFPEKTRLSRMFTGSMVIIMMVSALTSSAFVPIVGAAGTIANISSSIVNLGLILLMGRVYTALAEQLTKWEMHRTQTQYDNAFIFKVFIFQFVNFYSSPFYVAFFKGRFVGYPSNYGTLFGMRNEDCGPGGCLIELAEQLFIIMVGKQLINNIQEFIIPKVKAWRQKRTLAKVIGSKVSHEPRRWEEDYQLVECEGLFEEYLEMVLQFGFITIFVAAFPLAPLFALLNNWVEIRLDAHKFVCEYRRPVAERAQNIGVWFNILEALSHLSVIANAFLIAFTSDFLPRLLYQYKFDNDLNGYVNFTLAYAPLNYTEYPMCRYKAFRDNNGSYTLFYWELLAVRLGFIIAFEHVVFFVLRAIDWIVPDVPESLELKIKRERFLAKQALAENQEALLVSRGRGANPETPGTSSPGQ</sequence>
<accession>A0AAQ5Y9R1</accession>
<dbReference type="PANTHER" id="PTHR12308:SF15">
    <property type="entry name" value="ANOCTAMIN"/>
    <property type="match status" value="1"/>
</dbReference>
<keyword evidence="7" id="KW-0325">Glycoprotein</keyword>
<evidence type="ECO:0000256" key="9">
    <source>
        <dbReference type="SAM" id="MobiDB-lite"/>
    </source>
</evidence>
<dbReference type="GeneTree" id="ENSGT00940000164482"/>
<dbReference type="InterPro" id="IPR007632">
    <property type="entry name" value="Anoctamin"/>
</dbReference>
<dbReference type="Pfam" id="PF04547">
    <property type="entry name" value="Anoctamin"/>
    <property type="match status" value="1"/>
</dbReference>
<evidence type="ECO:0000256" key="5">
    <source>
        <dbReference type="ARBA" id="ARBA00022989"/>
    </source>
</evidence>
<evidence type="ECO:0000259" key="10">
    <source>
        <dbReference type="Pfam" id="PF04547"/>
    </source>
</evidence>
<comment type="caution">
    <text evidence="8">Lacks conserved residue(s) required for the propagation of feature annotation.</text>
</comment>
<feature type="transmembrane region" description="Helical" evidence="8">
    <location>
        <begin position="508"/>
        <end position="529"/>
    </location>
</feature>